<dbReference type="AlphaFoldDB" id="A0A382SUE1"/>
<dbReference type="SUPFAM" id="SSF55469">
    <property type="entry name" value="FMN-dependent nitroreductase-like"/>
    <property type="match status" value="1"/>
</dbReference>
<keyword evidence="2" id="KW-0560">Oxidoreductase</keyword>
<dbReference type="EMBL" id="UINC01131659">
    <property type="protein sequence ID" value="SVD13496.1"/>
    <property type="molecule type" value="Genomic_DNA"/>
</dbReference>
<name>A0A382SUE1_9ZZZZ</name>
<evidence type="ECO:0000313" key="4">
    <source>
        <dbReference type="EMBL" id="SVD13496.1"/>
    </source>
</evidence>
<dbReference type="PANTHER" id="PTHR43673">
    <property type="entry name" value="NAD(P)H NITROREDUCTASE YDGI-RELATED"/>
    <property type="match status" value="1"/>
</dbReference>
<gene>
    <name evidence="4" type="ORF">METZ01_LOCUS366350</name>
</gene>
<dbReference type="Pfam" id="PF00881">
    <property type="entry name" value="Nitroreductase"/>
    <property type="match status" value="1"/>
</dbReference>
<proteinExistence type="inferred from homology"/>
<feature type="domain" description="Nitroreductase" evidence="3">
    <location>
        <begin position="7"/>
        <end position="81"/>
    </location>
</feature>
<sequence>MDLLTAIHQRRSHRGDFESKPICQEHLDQLIEAARWAPSPFNVQPWKLLIVADPESKSVIADLTQSAIIEQFKDARFLDDNSRWIRLSEEEWMDEKDGILLSDHLELPSPFDRDPTKAKSILKNARFLSFLGYIKAGKIPAKEISAQVRNSPVLILIVMDHQRR</sequence>
<evidence type="ECO:0000256" key="1">
    <source>
        <dbReference type="ARBA" id="ARBA00007118"/>
    </source>
</evidence>
<dbReference type="InterPro" id="IPR000415">
    <property type="entry name" value="Nitroreductase-like"/>
</dbReference>
<feature type="non-terminal residue" evidence="4">
    <location>
        <position position="164"/>
    </location>
</feature>
<dbReference type="PANTHER" id="PTHR43673:SF10">
    <property type="entry name" value="NADH DEHYDROGENASE_NAD(P)H NITROREDUCTASE XCC3605-RELATED"/>
    <property type="match status" value="1"/>
</dbReference>
<reference evidence="4" key="1">
    <citation type="submission" date="2018-05" db="EMBL/GenBank/DDBJ databases">
        <authorList>
            <person name="Lanie J.A."/>
            <person name="Ng W.-L."/>
            <person name="Kazmierczak K.M."/>
            <person name="Andrzejewski T.M."/>
            <person name="Davidsen T.M."/>
            <person name="Wayne K.J."/>
            <person name="Tettelin H."/>
            <person name="Glass J.I."/>
            <person name="Rusch D."/>
            <person name="Podicherti R."/>
            <person name="Tsui H.-C.T."/>
            <person name="Winkler M.E."/>
        </authorList>
    </citation>
    <scope>NUCLEOTIDE SEQUENCE</scope>
</reference>
<evidence type="ECO:0000259" key="3">
    <source>
        <dbReference type="Pfam" id="PF00881"/>
    </source>
</evidence>
<accession>A0A382SUE1</accession>
<organism evidence="4">
    <name type="scientific">marine metagenome</name>
    <dbReference type="NCBI Taxonomy" id="408172"/>
    <lineage>
        <taxon>unclassified sequences</taxon>
        <taxon>metagenomes</taxon>
        <taxon>ecological metagenomes</taxon>
    </lineage>
</organism>
<dbReference type="Gene3D" id="3.40.109.10">
    <property type="entry name" value="NADH Oxidase"/>
    <property type="match status" value="1"/>
</dbReference>
<dbReference type="GO" id="GO:0016491">
    <property type="term" value="F:oxidoreductase activity"/>
    <property type="evidence" value="ECO:0007669"/>
    <property type="project" value="UniProtKB-KW"/>
</dbReference>
<comment type="similarity">
    <text evidence="1">Belongs to the nitroreductase family.</text>
</comment>
<protein>
    <recommendedName>
        <fullName evidence="3">Nitroreductase domain-containing protein</fullName>
    </recommendedName>
</protein>
<evidence type="ECO:0000256" key="2">
    <source>
        <dbReference type="ARBA" id="ARBA00023002"/>
    </source>
</evidence>
<dbReference type="InterPro" id="IPR029479">
    <property type="entry name" value="Nitroreductase"/>
</dbReference>